<evidence type="ECO:0000313" key="2">
    <source>
        <dbReference type="EMBL" id="TNN80283.1"/>
    </source>
</evidence>
<proteinExistence type="predicted"/>
<dbReference type="EMBL" id="SRLO01000055">
    <property type="protein sequence ID" value="TNN80283.1"/>
    <property type="molecule type" value="Genomic_DNA"/>
</dbReference>
<evidence type="ECO:0000256" key="1">
    <source>
        <dbReference type="SAM" id="MobiDB-lite"/>
    </source>
</evidence>
<dbReference type="AlphaFoldDB" id="A0A4Z2ISX6"/>
<comment type="caution">
    <text evidence="2">The sequence shown here is derived from an EMBL/GenBank/DDBJ whole genome shotgun (WGS) entry which is preliminary data.</text>
</comment>
<evidence type="ECO:0000313" key="3">
    <source>
        <dbReference type="Proteomes" id="UP000314294"/>
    </source>
</evidence>
<sequence>MGPDSACQHRNDIIIFFPPQGSAQLHITTGMDSQRKKEKKENAVTENQAAPSRPLDKATANHLADWLRVAVTDGDVASRGKG</sequence>
<organism evidence="2 3">
    <name type="scientific">Liparis tanakae</name>
    <name type="common">Tanaka's snailfish</name>
    <dbReference type="NCBI Taxonomy" id="230148"/>
    <lineage>
        <taxon>Eukaryota</taxon>
        <taxon>Metazoa</taxon>
        <taxon>Chordata</taxon>
        <taxon>Craniata</taxon>
        <taxon>Vertebrata</taxon>
        <taxon>Euteleostomi</taxon>
        <taxon>Actinopterygii</taxon>
        <taxon>Neopterygii</taxon>
        <taxon>Teleostei</taxon>
        <taxon>Neoteleostei</taxon>
        <taxon>Acanthomorphata</taxon>
        <taxon>Eupercaria</taxon>
        <taxon>Perciformes</taxon>
        <taxon>Cottioidei</taxon>
        <taxon>Cottales</taxon>
        <taxon>Liparidae</taxon>
        <taxon>Liparis</taxon>
    </lineage>
</organism>
<protein>
    <submittedName>
        <fullName evidence="2">Uncharacterized protein</fullName>
    </submittedName>
</protein>
<keyword evidence="3" id="KW-1185">Reference proteome</keyword>
<name>A0A4Z2ISX6_9TELE</name>
<feature type="region of interest" description="Disordered" evidence="1">
    <location>
        <begin position="30"/>
        <end position="56"/>
    </location>
</feature>
<reference evidence="2 3" key="1">
    <citation type="submission" date="2019-03" db="EMBL/GenBank/DDBJ databases">
        <title>First draft genome of Liparis tanakae, snailfish: a comprehensive survey of snailfish specific genes.</title>
        <authorList>
            <person name="Kim W."/>
            <person name="Song I."/>
            <person name="Jeong J.-H."/>
            <person name="Kim D."/>
            <person name="Kim S."/>
            <person name="Ryu S."/>
            <person name="Song J.Y."/>
            <person name="Lee S.K."/>
        </authorList>
    </citation>
    <scope>NUCLEOTIDE SEQUENCE [LARGE SCALE GENOMIC DNA]</scope>
    <source>
        <tissue evidence="2">Muscle</tissue>
    </source>
</reference>
<feature type="compositionally biased region" description="Basic and acidic residues" evidence="1">
    <location>
        <begin position="33"/>
        <end position="43"/>
    </location>
</feature>
<accession>A0A4Z2ISX6</accession>
<dbReference type="Proteomes" id="UP000314294">
    <property type="component" value="Unassembled WGS sequence"/>
</dbReference>
<gene>
    <name evidence="2" type="ORF">EYF80_009307</name>
</gene>